<evidence type="ECO:0000313" key="3">
    <source>
        <dbReference type="Proteomes" id="UP001566132"/>
    </source>
</evidence>
<name>A0ABD1EDT2_HYPHA</name>
<evidence type="ECO:0008006" key="4">
    <source>
        <dbReference type="Google" id="ProtNLM"/>
    </source>
</evidence>
<feature type="compositionally biased region" description="Polar residues" evidence="1">
    <location>
        <begin position="234"/>
        <end position="246"/>
    </location>
</feature>
<feature type="compositionally biased region" description="Polar residues" evidence="1">
    <location>
        <begin position="205"/>
        <end position="215"/>
    </location>
</feature>
<evidence type="ECO:0000256" key="1">
    <source>
        <dbReference type="SAM" id="MobiDB-lite"/>
    </source>
</evidence>
<protein>
    <recommendedName>
        <fullName evidence="4">C2H2-type domain-containing protein</fullName>
    </recommendedName>
</protein>
<feature type="compositionally biased region" description="Basic and acidic residues" evidence="1">
    <location>
        <begin position="191"/>
        <end position="204"/>
    </location>
</feature>
<gene>
    <name evidence="2" type="ORF">ABEB36_010987</name>
</gene>
<evidence type="ECO:0000313" key="2">
    <source>
        <dbReference type="EMBL" id="KAL1492804.1"/>
    </source>
</evidence>
<comment type="caution">
    <text evidence="2">The sequence shown here is derived from an EMBL/GenBank/DDBJ whole genome shotgun (WGS) entry which is preliminary data.</text>
</comment>
<sequence>MMRDFSMNNCRCCVKVFCCEKCREKHEIKVHKVNPKCDICIYGKILFNLTDESLVKHIETTHLPLHCLNCKLVFRSIEDITEHLKCIKQYSISIDIAGTPYKLQDFEAVFHQDSPISTKDIINNNTRATSTPMQKITEQTEGFEGGKQIITPISSDDNLKTNKSIMKKNILLKSDHSSKLKVTFAESSNGKTDKLQEDEQKEDSTNSPVTPSPKETTPKFHSAKSDFSKESYETKSPSKYTTPLSIPNSSKAIKAQLYGIDDAVQEEETQKSDDKCELLTIDNQKDLWFENSHTKKELQSQANTSLEQYRKSMVLPTPILKRTNIKMKFYVPIKFASTPLLYSEELSTGIFRDETPFKTPQGKLHASQIPGIEVLSYNKGSSSFDEENEQKENCFNASTTTMTESSLWTSVKSFMSNVFGNFNSGNLEKSHVENKSASCKRQLSDPESSQDEISVEPCLKRFKLTDIKCRRPIRANIPEVSPRNIPSLATVEIIKSVSTLYGNEISKTVCDKATQTDDYLMYGWRPIL</sequence>
<proteinExistence type="predicted"/>
<feature type="compositionally biased region" description="Basic and acidic residues" evidence="1">
    <location>
        <begin position="223"/>
        <end position="233"/>
    </location>
</feature>
<accession>A0ABD1EDT2</accession>
<dbReference type="Proteomes" id="UP001566132">
    <property type="component" value="Unassembled WGS sequence"/>
</dbReference>
<organism evidence="2 3">
    <name type="scientific">Hypothenemus hampei</name>
    <name type="common">Coffee berry borer</name>
    <dbReference type="NCBI Taxonomy" id="57062"/>
    <lineage>
        <taxon>Eukaryota</taxon>
        <taxon>Metazoa</taxon>
        <taxon>Ecdysozoa</taxon>
        <taxon>Arthropoda</taxon>
        <taxon>Hexapoda</taxon>
        <taxon>Insecta</taxon>
        <taxon>Pterygota</taxon>
        <taxon>Neoptera</taxon>
        <taxon>Endopterygota</taxon>
        <taxon>Coleoptera</taxon>
        <taxon>Polyphaga</taxon>
        <taxon>Cucujiformia</taxon>
        <taxon>Curculionidae</taxon>
        <taxon>Scolytinae</taxon>
        <taxon>Hypothenemus</taxon>
    </lineage>
</organism>
<feature type="region of interest" description="Disordered" evidence="1">
    <location>
        <begin position="183"/>
        <end position="246"/>
    </location>
</feature>
<dbReference type="EMBL" id="JBDJPC010000008">
    <property type="protein sequence ID" value="KAL1492804.1"/>
    <property type="molecule type" value="Genomic_DNA"/>
</dbReference>
<keyword evidence="3" id="KW-1185">Reference proteome</keyword>
<dbReference type="AlphaFoldDB" id="A0ABD1EDT2"/>
<reference evidence="2 3" key="1">
    <citation type="submission" date="2024-05" db="EMBL/GenBank/DDBJ databases">
        <title>Genetic variation in Jamaican populations of the coffee berry borer (Hypothenemus hampei).</title>
        <authorList>
            <person name="Errbii M."/>
            <person name="Myrie A."/>
        </authorList>
    </citation>
    <scope>NUCLEOTIDE SEQUENCE [LARGE SCALE GENOMIC DNA]</scope>
    <source>
        <strain evidence="2">JA-Hopewell-2020-01-JO</strain>
        <tissue evidence="2">Whole body</tissue>
    </source>
</reference>